<feature type="domain" description="Glycosyltransferase subfamily 4-like N-terminal" evidence="2">
    <location>
        <begin position="72"/>
        <end position="222"/>
    </location>
</feature>
<dbReference type="InterPro" id="IPR001296">
    <property type="entry name" value="Glyco_trans_1"/>
</dbReference>
<feature type="domain" description="Glycosyl transferase family 1" evidence="1">
    <location>
        <begin position="248"/>
        <end position="391"/>
    </location>
</feature>
<dbReference type="Proteomes" id="UP000004848">
    <property type="component" value="Unassembled WGS sequence"/>
</dbReference>
<proteinExistence type="predicted"/>
<evidence type="ECO:0000313" key="4">
    <source>
        <dbReference type="Proteomes" id="UP000004848"/>
    </source>
</evidence>
<dbReference type="Pfam" id="PF13579">
    <property type="entry name" value="Glyco_trans_4_4"/>
    <property type="match status" value="1"/>
</dbReference>
<dbReference type="Pfam" id="PF00534">
    <property type="entry name" value="Glycos_transf_1"/>
    <property type="match status" value="1"/>
</dbReference>
<name>A0NRN3_ROSAI</name>
<comment type="caution">
    <text evidence="3">The sequence shown here is derived from an EMBL/GenBank/DDBJ whole genome shotgun (WGS) entry which is preliminary data.</text>
</comment>
<dbReference type="InterPro" id="IPR028098">
    <property type="entry name" value="Glyco_trans_4-like_N"/>
</dbReference>
<organism evidence="3 4">
    <name type="scientific">Roseibium aggregatum (strain ATCC 25650 / DSM 13394 / JCM 20685 / NBRC 16684 / NCIMB 2208 / IAM 12614 / B1)</name>
    <name type="common">Stappia aggregata</name>
    <dbReference type="NCBI Taxonomy" id="384765"/>
    <lineage>
        <taxon>Bacteria</taxon>
        <taxon>Pseudomonadati</taxon>
        <taxon>Pseudomonadota</taxon>
        <taxon>Alphaproteobacteria</taxon>
        <taxon>Hyphomicrobiales</taxon>
        <taxon>Stappiaceae</taxon>
        <taxon>Roseibium</taxon>
    </lineage>
</organism>
<dbReference type="eggNOG" id="COG0438">
    <property type="taxonomic scope" value="Bacteria"/>
</dbReference>
<keyword evidence="3" id="KW-0808">Transferase</keyword>
<dbReference type="PANTHER" id="PTHR12526:SF630">
    <property type="entry name" value="GLYCOSYLTRANSFERASE"/>
    <property type="match status" value="1"/>
</dbReference>
<gene>
    <name evidence="3" type="ORF">SIAM614_08038</name>
</gene>
<dbReference type="GO" id="GO:0016757">
    <property type="term" value="F:glycosyltransferase activity"/>
    <property type="evidence" value="ECO:0007669"/>
    <property type="project" value="InterPro"/>
</dbReference>
<reference evidence="3 4" key="1">
    <citation type="submission" date="2006-05" db="EMBL/GenBank/DDBJ databases">
        <authorList>
            <person name="King G."/>
            <person name="Ferriera S."/>
            <person name="Johnson J."/>
            <person name="Kravitz S."/>
            <person name="Beeson K."/>
            <person name="Sutton G."/>
            <person name="Rogers Y.-H."/>
            <person name="Friedman R."/>
            <person name="Frazier M."/>
            <person name="Venter J.C."/>
        </authorList>
    </citation>
    <scope>NUCLEOTIDE SEQUENCE [LARGE SCALE GENOMIC DNA]</scope>
    <source>
        <strain evidence="4">ATCC 25650 / DSM 13394 / JCM 20685 / NBRC 16684 / NCIMB 2208 / IAM 12614 / B1</strain>
    </source>
</reference>
<evidence type="ECO:0000259" key="1">
    <source>
        <dbReference type="Pfam" id="PF00534"/>
    </source>
</evidence>
<dbReference type="PANTHER" id="PTHR12526">
    <property type="entry name" value="GLYCOSYLTRANSFERASE"/>
    <property type="match status" value="1"/>
</dbReference>
<protein>
    <submittedName>
        <fullName evidence="3">Glycosyl transferase, group 1</fullName>
    </submittedName>
</protein>
<dbReference type="SUPFAM" id="SSF53756">
    <property type="entry name" value="UDP-Glycosyltransferase/glycogen phosphorylase"/>
    <property type="match status" value="1"/>
</dbReference>
<dbReference type="EMBL" id="AAUW01000005">
    <property type="protein sequence ID" value="EAV44814.1"/>
    <property type="molecule type" value="Genomic_DNA"/>
</dbReference>
<evidence type="ECO:0000259" key="2">
    <source>
        <dbReference type="Pfam" id="PF13579"/>
    </source>
</evidence>
<dbReference type="Gene3D" id="3.40.50.2000">
    <property type="entry name" value="Glycogen Phosphorylase B"/>
    <property type="match status" value="2"/>
</dbReference>
<evidence type="ECO:0000313" key="3">
    <source>
        <dbReference type="EMBL" id="EAV44814.1"/>
    </source>
</evidence>
<sequence>MNSKSDVRGAIVLPLTFAAGEIMDTRTEFSEADTAAPLILHLSADYPNPQQFHRRTTAIQRLVTGTDYGRHVVVTMDRTSLPWKACFMDCGEDKGVRLYSYRYFGLPMGFGLAMAMRRVARHVLKTMKAEHGLPALVHAHKLSFEGIAGLWLVERFGPDTRLFVSVRGESERKVLLFKPTYRNLMRRIAARADKIYHISAWFRDTYHRYVPEQPEKERLLPNIVGNSTSKVPVKDPIPRFVSVFDLDMRKRKGMSDLLQGFAAFRKTHPGIGLDLIGPGSPEAVEAAKKEIADLGLGGSVEILGPMDSKTLFEVLPNYLAMALVSYNETFGMVYLEALFAGLPIIYGKDTGIDGYLDDIDVGIGVKPGDVAGIAAAFTDLAEKSDHYRNQIVASEQILHDRFNPAMILESYRQDLEAILNPAQQRSRM</sequence>
<accession>A0NRN3</accession>
<dbReference type="AlphaFoldDB" id="A0NRN3"/>